<evidence type="ECO:0000259" key="2">
    <source>
        <dbReference type="Pfam" id="PF03372"/>
    </source>
</evidence>
<dbReference type="InterPro" id="IPR020847">
    <property type="entry name" value="AP_endonuclease_F1_BS"/>
</dbReference>
<proteinExistence type="predicted"/>
<dbReference type="InterPro" id="IPR005135">
    <property type="entry name" value="Endo/exonuclease/phosphatase"/>
</dbReference>
<evidence type="ECO:0000256" key="1">
    <source>
        <dbReference type="SAM" id="SignalP"/>
    </source>
</evidence>
<accession>A0A438KRF3</accession>
<name>A0A438KRF3_VITVI</name>
<feature type="signal peptide" evidence="1">
    <location>
        <begin position="1"/>
        <end position="22"/>
    </location>
</feature>
<dbReference type="PROSITE" id="PS00726">
    <property type="entry name" value="AP_NUCLEASE_F1_1"/>
    <property type="match status" value="1"/>
</dbReference>
<dbReference type="PANTHER" id="PTHR33710">
    <property type="entry name" value="BNAC02G09200D PROTEIN"/>
    <property type="match status" value="1"/>
</dbReference>
<dbReference type="GO" id="GO:0003677">
    <property type="term" value="F:DNA binding"/>
    <property type="evidence" value="ECO:0007669"/>
    <property type="project" value="InterPro"/>
</dbReference>
<evidence type="ECO:0000313" key="3">
    <source>
        <dbReference type="EMBL" id="RVX23794.1"/>
    </source>
</evidence>
<dbReference type="SUPFAM" id="SSF56219">
    <property type="entry name" value="DNase I-like"/>
    <property type="match status" value="1"/>
</dbReference>
<dbReference type="Gene3D" id="3.60.10.10">
    <property type="entry name" value="Endonuclease/exonuclease/phosphatase"/>
    <property type="match status" value="2"/>
</dbReference>
<feature type="domain" description="Endonuclease/exonuclease/phosphatase" evidence="2">
    <location>
        <begin position="158"/>
        <end position="312"/>
    </location>
</feature>
<dbReference type="AlphaFoldDB" id="A0A438KRF3"/>
<protein>
    <recommendedName>
        <fullName evidence="2">Endonuclease/exonuclease/phosphatase domain-containing protein</fullName>
    </recommendedName>
</protein>
<comment type="caution">
    <text evidence="3">The sequence shown here is derived from an EMBL/GenBank/DDBJ whole genome shotgun (WGS) entry which is preliminary data.</text>
</comment>
<dbReference type="GO" id="GO:0004519">
    <property type="term" value="F:endonuclease activity"/>
    <property type="evidence" value="ECO:0007669"/>
    <property type="project" value="InterPro"/>
</dbReference>
<dbReference type="Pfam" id="PF03372">
    <property type="entry name" value="Exo_endo_phos"/>
    <property type="match status" value="1"/>
</dbReference>
<dbReference type="Proteomes" id="UP000288805">
    <property type="component" value="Unassembled WGS sequence"/>
</dbReference>
<reference evidence="3 4" key="1">
    <citation type="journal article" date="2018" name="PLoS Genet.">
        <title>Population sequencing reveals clonal diversity and ancestral inbreeding in the grapevine cultivar Chardonnay.</title>
        <authorList>
            <person name="Roach M.J."/>
            <person name="Johnson D.L."/>
            <person name="Bohlmann J."/>
            <person name="van Vuuren H.J."/>
            <person name="Jones S.J."/>
            <person name="Pretorius I.S."/>
            <person name="Schmidt S.A."/>
            <person name="Borneman A.R."/>
        </authorList>
    </citation>
    <scope>NUCLEOTIDE SEQUENCE [LARGE SCALE GENOMIC DNA]</scope>
    <source>
        <strain evidence="4">cv. Chardonnay</strain>
        <tissue evidence="3">Leaf</tissue>
    </source>
</reference>
<organism evidence="3 4">
    <name type="scientific">Vitis vinifera</name>
    <name type="common">Grape</name>
    <dbReference type="NCBI Taxonomy" id="29760"/>
    <lineage>
        <taxon>Eukaryota</taxon>
        <taxon>Viridiplantae</taxon>
        <taxon>Streptophyta</taxon>
        <taxon>Embryophyta</taxon>
        <taxon>Tracheophyta</taxon>
        <taxon>Spermatophyta</taxon>
        <taxon>Magnoliopsida</taxon>
        <taxon>eudicotyledons</taxon>
        <taxon>Gunneridae</taxon>
        <taxon>Pentapetalae</taxon>
        <taxon>rosids</taxon>
        <taxon>Vitales</taxon>
        <taxon>Vitaceae</taxon>
        <taxon>Viteae</taxon>
        <taxon>Vitis</taxon>
    </lineage>
</organism>
<evidence type="ECO:0000313" key="4">
    <source>
        <dbReference type="Proteomes" id="UP000288805"/>
    </source>
</evidence>
<gene>
    <name evidence="3" type="ORF">CK203_000662</name>
</gene>
<keyword evidence="1" id="KW-0732">Signal</keyword>
<dbReference type="GO" id="GO:0006281">
    <property type="term" value="P:DNA repair"/>
    <property type="evidence" value="ECO:0007669"/>
    <property type="project" value="InterPro"/>
</dbReference>
<dbReference type="InterPro" id="IPR036691">
    <property type="entry name" value="Endo/exonu/phosph_ase_sf"/>
</dbReference>
<dbReference type="PANTHER" id="PTHR33710:SF71">
    <property type="entry name" value="ENDONUCLEASE_EXONUCLEASE_PHOSPHATASE DOMAIN-CONTAINING PROTEIN"/>
    <property type="match status" value="1"/>
</dbReference>
<feature type="chain" id="PRO_5019139935" description="Endonuclease/exonuclease/phosphatase domain-containing protein" evidence="1">
    <location>
        <begin position="23"/>
        <end position="317"/>
    </location>
</feature>
<dbReference type="EMBL" id="QGNW01000001">
    <property type="protein sequence ID" value="RVX23794.1"/>
    <property type="molecule type" value="Genomic_DNA"/>
</dbReference>
<sequence length="317" mass="36396">MSALSFLATRVTFFSFLYSGFSFDESLWSTSSQFSPSSSVSYGKSKHSKFFYEKGGVDYLKHGDIPDRVEEENQCASSNQMTRAVPLRNLLSGRIRRIRVISLLMVCPPGKWPKCERYYALLTLRCILGGRTEAPQVIETCWFWLGRLGSLCFPMKIISWNVRGLGSRNKRRMVKDFLRSENPDVVMIQETKYENCDRRFVGSVWTVRNKDWVALPAPGASGGILIIWDSKNLRREEVGGDFNVIRKSSEKMGGSSLTPSMRDFDSFIRECELLDPPLRNASFTWSNMQESPVCMRLDRFLYSNEWGLLFPKAFKKP</sequence>